<feature type="compositionally biased region" description="Polar residues" evidence="4">
    <location>
        <begin position="884"/>
        <end position="894"/>
    </location>
</feature>
<organism evidence="7 8">
    <name type="scientific">Mortierella alpina</name>
    <name type="common">Oleaginous fungus</name>
    <name type="synonym">Mortierella renispora</name>
    <dbReference type="NCBI Taxonomy" id="64518"/>
    <lineage>
        <taxon>Eukaryota</taxon>
        <taxon>Fungi</taxon>
        <taxon>Fungi incertae sedis</taxon>
        <taxon>Mucoromycota</taxon>
        <taxon>Mortierellomycotina</taxon>
        <taxon>Mortierellomycetes</taxon>
        <taxon>Mortierellales</taxon>
        <taxon>Mortierellaceae</taxon>
        <taxon>Mortierella</taxon>
    </lineage>
</organism>
<accession>A0A9P8A2F6</accession>
<dbReference type="InterPro" id="IPR019734">
    <property type="entry name" value="TPR_rpt"/>
</dbReference>
<dbReference type="EMBL" id="JAIFTL010000133">
    <property type="protein sequence ID" value="KAG9322714.1"/>
    <property type="molecule type" value="Genomic_DNA"/>
</dbReference>
<dbReference type="Pfam" id="PF18564">
    <property type="entry name" value="Glyco_hydro_5_C"/>
    <property type="match status" value="1"/>
</dbReference>
<evidence type="ECO:0000313" key="8">
    <source>
        <dbReference type="Proteomes" id="UP000717515"/>
    </source>
</evidence>
<evidence type="ECO:0000259" key="5">
    <source>
        <dbReference type="Pfam" id="PF00150"/>
    </source>
</evidence>
<feature type="domain" description="Glycoside hydrolase family 5" evidence="5">
    <location>
        <begin position="146"/>
        <end position="210"/>
    </location>
</feature>
<feature type="compositionally biased region" description="Basic and acidic residues" evidence="4">
    <location>
        <begin position="1064"/>
        <end position="1078"/>
    </location>
</feature>
<dbReference type="InterPro" id="IPR001547">
    <property type="entry name" value="Glyco_hydro_5"/>
</dbReference>
<dbReference type="InterPro" id="IPR052066">
    <property type="entry name" value="Glycosphingolipid_Hydrolases"/>
</dbReference>
<dbReference type="Gene3D" id="3.20.20.80">
    <property type="entry name" value="Glycosidases"/>
    <property type="match status" value="2"/>
</dbReference>
<gene>
    <name evidence="7" type="ORF">KVV02_000792</name>
</gene>
<evidence type="ECO:0000256" key="4">
    <source>
        <dbReference type="SAM" id="MobiDB-lite"/>
    </source>
</evidence>
<evidence type="ECO:0000313" key="7">
    <source>
        <dbReference type="EMBL" id="KAG9322714.1"/>
    </source>
</evidence>
<dbReference type="PANTHER" id="PTHR31308:SF5">
    <property type="entry name" value="ERGOSTERYL-BETA-GLUCOSIDASE"/>
    <property type="match status" value="1"/>
</dbReference>
<feature type="compositionally biased region" description="Polar residues" evidence="4">
    <location>
        <begin position="1042"/>
        <end position="1062"/>
    </location>
</feature>
<dbReference type="InterPro" id="IPR017853">
    <property type="entry name" value="GH"/>
</dbReference>
<dbReference type="Pfam" id="PF00150">
    <property type="entry name" value="Cellulase"/>
    <property type="match status" value="1"/>
</dbReference>
<evidence type="ECO:0000256" key="1">
    <source>
        <dbReference type="ARBA" id="ARBA00005641"/>
    </source>
</evidence>
<dbReference type="InterPro" id="IPR011990">
    <property type="entry name" value="TPR-like_helical_dom_sf"/>
</dbReference>
<dbReference type="InterPro" id="IPR041036">
    <property type="entry name" value="GH5_C"/>
</dbReference>
<keyword evidence="2" id="KW-0378">Hydrolase</keyword>
<dbReference type="GO" id="GO:0050295">
    <property type="term" value="F:steryl-beta-glucosidase activity"/>
    <property type="evidence" value="ECO:0007669"/>
    <property type="project" value="TreeGrafter"/>
</dbReference>
<dbReference type="Gene3D" id="2.60.40.1180">
    <property type="entry name" value="Golgi alpha-mannosidase II"/>
    <property type="match status" value="1"/>
</dbReference>
<dbReference type="InterPro" id="IPR013780">
    <property type="entry name" value="Glyco_hydro_b"/>
</dbReference>
<dbReference type="GO" id="GO:1904462">
    <property type="term" value="P:ergosteryl 3-beta-D-glucoside catabolic process"/>
    <property type="evidence" value="ECO:0007669"/>
    <property type="project" value="TreeGrafter"/>
</dbReference>
<comment type="caution">
    <text evidence="7">The sequence shown here is derived from an EMBL/GenBank/DDBJ whole genome shotgun (WGS) entry which is preliminary data.</text>
</comment>
<dbReference type="SUPFAM" id="SSF48452">
    <property type="entry name" value="TPR-like"/>
    <property type="match status" value="1"/>
</dbReference>
<name>A0A9P8A2F6_MORAP</name>
<evidence type="ECO:0008006" key="9">
    <source>
        <dbReference type="Google" id="ProtNLM"/>
    </source>
</evidence>
<feature type="compositionally biased region" description="Polar residues" evidence="4">
    <location>
        <begin position="114"/>
        <end position="125"/>
    </location>
</feature>
<dbReference type="PANTHER" id="PTHR31308">
    <property type="match status" value="1"/>
</dbReference>
<feature type="domain" description="Glycoside hydrolase family 5 C-terminal" evidence="6">
    <location>
        <begin position="752"/>
        <end position="862"/>
    </location>
</feature>
<dbReference type="SUPFAM" id="SSF51445">
    <property type="entry name" value="(Trans)glycosidases"/>
    <property type="match status" value="1"/>
</dbReference>
<proteinExistence type="inferred from homology"/>
<evidence type="ECO:0000256" key="2">
    <source>
        <dbReference type="ARBA" id="ARBA00022801"/>
    </source>
</evidence>
<feature type="region of interest" description="Disordered" evidence="4">
    <location>
        <begin position="884"/>
        <end position="903"/>
    </location>
</feature>
<dbReference type="GO" id="GO:0000272">
    <property type="term" value="P:polysaccharide catabolic process"/>
    <property type="evidence" value="ECO:0007669"/>
    <property type="project" value="InterPro"/>
</dbReference>
<sequence>MTDPAVFKHTPSSTPSRLRVEPNDVFLRDATNRAWLLRGVNLSGSCKFPKYPVPVPSHVGGDAFLTKRAQAPNVSGFGPVVHAHAKSTSEAHVKLNGPMEESGDSSDLKDHSDASTSGANPQRPTDSSRAHADRISFVGRPFELDEADEHLARLRHWGFRMIRWLVTWEAIEHQGPGKYDQEFLQYTVMALLKAKEYGFKVMIDFHQDVWSRFSGGSGAPLWTFYAAGLDPHHFATTGAAVVHNTLPDHEPFLRMVWLTNYYKLACASMFTLFYAGKTLAPQCTFDDGVNIQEYLQSHFLGAIEALVERIHQCTDSDGTNLLEDEVVIGYDSWNEPSCGWIGLECLDRLPEQHDMRQGDMPTPLQSLMLGEGIAVSNVETYQLKIVGPVKSGLRTIDPSAHSTSADALLLKQEPIKAWLTPQRRDEYDRLYGFHRDRNFPKAGECLWAQHGVWSISERKVLQQDYFARGPPVPNGVHPTDQRRLIDWVHDHWLPFARHVIERVRKVHTTAILFLEPPVYSPPPDLVKPSSKEATDPKVDEELLTNMVYAPHHYDDLVLLTKRYLGWINIDLLGLSRGRHKSLLGSIVWGAKATRALFGQQIREIQDECHKQLGQRPVLIGETGLHFDVGLDKTQQAGNGAIQGMSSLGRDKQRRSPWFNLYSDARSEPCRQDSKQSPTVSRQFEQAFDNVLQGLDQTLAHYTLWNYSIENEVAYGDGWNGENLSLYSADVHGVGSEGSGLDRGGRAIEQFCRPYPIATVGQPVAVSFDRHAKVFKLKTRTRVASTEVATTTTTTAAAAAAADVGGSREKLQTEVYVPRLHFAGPEQCRVSVSDGLWHWDGEEQILRWDYDATEGAQDHWIEIHRRQLIHQQCSRTPNLHTELRSSATTAGMRQYSSSSSGSGRGSFPLAAVALILGGISLTGFGLFQFYTSGVNRFPEGIRNDLRKALYYQNYSSDVDKNDKAIKFYRSALNAAMQHPDLRVDGEEVTGIMIQLGTLFQEIGRVQEAIDVLGMAFECLVHGRTLGTGNESVRGAGAMEDKSSASAVQGQTSELEGRSSSLEQSEPERQHGPRRLDGPTRLKAVGIAQKLGDLYHSIRKDQQAERYYLWSVEQLLKNHEGVVERQSNISEEERRLQNARDQEAMRKQFNFDKLPSWMTKTDLGASLEALGGFYTSKGVYSNALPLYMRALSLVDQKSCHAAVLMCNISDVFAGLGNVEDATGWAERGLKVGSAQSGQECDEGCGVILYNLGMLHEMKGDVMKAQDYYRQSKQHGLKTGFNQSIVESNKALKRLRDANEGTQA</sequence>
<keyword evidence="3" id="KW-0326">Glycosidase</keyword>
<dbReference type="Proteomes" id="UP000717515">
    <property type="component" value="Unassembled WGS sequence"/>
</dbReference>
<comment type="similarity">
    <text evidence="1">Belongs to the glycosyl hydrolase 5 (cellulase A) family.</text>
</comment>
<feature type="region of interest" description="Disordered" evidence="4">
    <location>
        <begin position="1030"/>
        <end position="1078"/>
    </location>
</feature>
<dbReference type="Gene3D" id="1.25.40.10">
    <property type="entry name" value="Tetratricopeptide repeat domain"/>
    <property type="match status" value="2"/>
</dbReference>
<evidence type="ECO:0000256" key="3">
    <source>
        <dbReference type="ARBA" id="ARBA00023295"/>
    </source>
</evidence>
<protein>
    <recommendedName>
        <fullName evidence="9">Glycoside hydrolase family 5 domain-containing protein</fullName>
    </recommendedName>
</protein>
<dbReference type="Pfam" id="PF13176">
    <property type="entry name" value="TPR_7"/>
    <property type="match status" value="1"/>
</dbReference>
<reference evidence="7" key="1">
    <citation type="submission" date="2021-07" db="EMBL/GenBank/DDBJ databases">
        <title>Draft genome of Mortierella alpina, strain LL118, isolated from an aspen leaf litter sample.</title>
        <authorList>
            <person name="Yang S."/>
            <person name="Vinatzer B.A."/>
        </authorList>
    </citation>
    <scope>NUCLEOTIDE SEQUENCE</scope>
    <source>
        <strain evidence="7">LL118</strain>
    </source>
</reference>
<evidence type="ECO:0000259" key="6">
    <source>
        <dbReference type="Pfam" id="PF18564"/>
    </source>
</evidence>
<feature type="region of interest" description="Disordered" evidence="4">
    <location>
        <begin position="88"/>
        <end position="131"/>
    </location>
</feature>